<comment type="cofactor">
    <cofactor evidence="1">
        <name>Fe(2+)</name>
        <dbReference type="ChEBI" id="CHEBI:29033"/>
    </cofactor>
</comment>
<comment type="caution">
    <text evidence="2">The sequence shown here is derived from an EMBL/GenBank/DDBJ whole genome shotgun (WGS) entry which is preliminary data.</text>
</comment>
<dbReference type="PANTHER" id="PTHR21052:SF0">
    <property type="entry name" value="ALPHA-KETOGLUTARATE-DEPENDENT DIOXYGENASE ALKB HOMOLOG 7, MITOCHONDRIAL"/>
    <property type="match status" value="1"/>
</dbReference>
<dbReference type="SUPFAM" id="SSF51197">
    <property type="entry name" value="Clavaminate synthase-like"/>
    <property type="match status" value="1"/>
</dbReference>
<proteinExistence type="predicted"/>
<dbReference type="InterPro" id="IPR032870">
    <property type="entry name" value="ALKBH7-like"/>
</dbReference>
<dbReference type="Proteomes" id="UP001519460">
    <property type="component" value="Unassembled WGS sequence"/>
</dbReference>
<protein>
    <recommendedName>
        <fullName evidence="4">Alpha-ketoglutarate-dependent dioxygenase AlkB-like domain-containing protein</fullName>
    </recommendedName>
</protein>
<accession>A0ABD0L8D7</accession>
<keyword evidence="3" id="KW-1185">Reference proteome</keyword>
<gene>
    <name evidence="2" type="ORF">BaRGS_00012814</name>
</gene>
<name>A0ABD0L8D7_9CAEN</name>
<sequence>MSSRLAVRFLMQGRWFVSSFPSKCVAQNQFKSSSRAVGICVTLGPSKRNVYALSTPLAQRHFSTRNVSQNDIRPSDEEWKKYLVATDPETESILAKDMLVFPDFLSEEEEKSILNEIEPYMRRLRYEYDHWDNAIHGYRETEKLKWNKENKKILQRVRELAFPAGIPQIAYVHVLDISKEGYIKPHVDAVRFCGNTIAGMCLLSSCVMRLALEKDSSRYGDVLLKRRSLYVMNVENKAAPDIHKARYDYTHEVLPDDQSVFKGEKIPRDRRVSVICRNEPENVKN</sequence>
<evidence type="ECO:0000313" key="3">
    <source>
        <dbReference type="Proteomes" id="UP001519460"/>
    </source>
</evidence>
<organism evidence="2 3">
    <name type="scientific">Batillaria attramentaria</name>
    <dbReference type="NCBI Taxonomy" id="370345"/>
    <lineage>
        <taxon>Eukaryota</taxon>
        <taxon>Metazoa</taxon>
        <taxon>Spiralia</taxon>
        <taxon>Lophotrochozoa</taxon>
        <taxon>Mollusca</taxon>
        <taxon>Gastropoda</taxon>
        <taxon>Caenogastropoda</taxon>
        <taxon>Sorbeoconcha</taxon>
        <taxon>Cerithioidea</taxon>
        <taxon>Batillariidae</taxon>
        <taxon>Batillaria</taxon>
    </lineage>
</organism>
<dbReference type="AlphaFoldDB" id="A0ABD0L8D7"/>
<dbReference type="PANTHER" id="PTHR21052">
    <property type="entry name" value="SPERMATOGENESIS ASSOCIATED 11-RELATED"/>
    <property type="match status" value="1"/>
</dbReference>
<dbReference type="InterPro" id="IPR037151">
    <property type="entry name" value="AlkB-like_sf"/>
</dbReference>
<dbReference type="EMBL" id="JACVVK020000071">
    <property type="protein sequence ID" value="KAK7495824.1"/>
    <property type="molecule type" value="Genomic_DNA"/>
</dbReference>
<dbReference type="Gene3D" id="2.60.120.590">
    <property type="entry name" value="Alpha-ketoglutarate-dependent dioxygenase AlkB-like"/>
    <property type="match status" value="1"/>
</dbReference>
<evidence type="ECO:0000313" key="2">
    <source>
        <dbReference type="EMBL" id="KAK7495824.1"/>
    </source>
</evidence>
<evidence type="ECO:0000256" key="1">
    <source>
        <dbReference type="ARBA" id="ARBA00001954"/>
    </source>
</evidence>
<reference evidence="2 3" key="1">
    <citation type="journal article" date="2023" name="Sci. Data">
        <title>Genome assembly of the Korean intertidal mud-creeper Batillaria attramentaria.</title>
        <authorList>
            <person name="Patra A.K."/>
            <person name="Ho P.T."/>
            <person name="Jun S."/>
            <person name="Lee S.J."/>
            <person name="Kim Y."/>
            <person name="Won Y.J."/>
        </authorList>
    </citation>
    <scope>NUCLEOTIDE SEQUENCE [LARGE SCALE GENOMIC DNA]</scope>
    <source>
        <strain evidence="2">Wonlab-2016</strain>
    </source>
</reference>
<evidence type="ECO:0008006" key="4">
    <source>
        <dbReference type="Google" id="ProtNLM"/>
    </source>
</evidence>